<evidence type="ECO:0000313" key="5">
    <source>
        <dbReference type="Proteomes" id="UP000034805"/>
    </source>
</evidence>
<comment type="caution">
    <text evidence="4">The sequence shown here is derived from an EMBL/GenBank/DDBJ whole genome shotgun (WGS) entry which is preliminary data.</text>
</comment>
<dbReference type="SMART" id="SM00280">
    <property type="entry name" value="KAZAL"/>
    <property type="match status" value="1"/>
</dbReference>
<dbReference type="InterPro" id="IPR002350">
    <property type="entry name" value="Kazal_dom"/>
</dbReference>
<dbReference type="EMBL" id="JARO02006722">
    <property type="protein sequence ID" value="KPP64863.1"/>
    <property type="molecule type" value="Genomic_DNA"/>
</dbReference>
<dbReference type="FunFam" id="3.30.60.30:FF:000050">
    <property type="entry name" value="Follistatin like 5"/>
    <property type="match status" value="1"/>
</dbReference>
<dbReference type="InterPro" id="IPR050653">
    <property type="entry name" value="Prot_Inhib_GrowthFact_Antg"/>
</dbReference>
<feature type="region of interest" description="Disordered" evidence="2">
    <location>
        <begin position="78"/>
        <end position="105"/>
    </location>
</feature>
<evidence type="ECO:0000256" key="2">
    <source>
        <dbReference type="SAM" id="MobiDB-lite"/>
    </source>
</evidence>
<sequence>MARRHCVIDPESGLGACKCLDRCKPRYKPACGSDGALYENHCQLHRAACLKRQRITVLHNEDCFYSGGVAANCCKAGGGEHSQGGMPVRRKAPQAGLEPWTCQGQ</sequence>
<dbReference type="Gene3D" id="3.30.60.30">
    <property type="match status" value="1"/>
</dbReference>
<feature type="domain" description="Kazal-like" evidence="3">
    <location>
        <begin position="11"/>
        <end position="65"/>
    </location>
</feature>
<dbReference type="CDD" id="cd00104">
    <property type="entry name" value="KAZAL_FS"/>
    <property type="match status" value="1"/>
</dbReference>
<gene>
    <name evidence="4" type="ORF">Z043_116753</name>
</gene>
<dbReference type="AlphaFoldDB" id="A0A0P7WSP1"/>
<evidence type="ECO:0000259" key="3">
    <source>
        <dbReference type="PROSITE" id="PS51465"/>
    </source>
</evidence>
<keyword evidence="1" id="KW-1015">Disulfide bond</keyword>
<dbReference type="InterPro" id="IPR036058">
    <property type="entry name" value="Kazal_dom_sf"/>
</dbReference>
<organism evidence="4 5">
    <name type="scientific">Scleropages formosus</name>
    <name type="common">Asian bonytongue</name>
    <name type="synonym">Osteoglossum formosum</name>
    <dbReference type="NCBI Taxonomy" id="113540"/>
    <lineage>
        <taxon>Eukaryota</taxon>
        <taxon>Metazoa</taxon>
        <taxon>Chordata</taxon>
        <taxon>Craniata</taxon>
        <taxon>Vertebrata</taxon>
        <taxon>Euteleostomi</taxon>
        <taxon>Actinopterygii</taxon>
        <taxon>Neopterygii</taxon>
        <taxon>Teleostei</taxon>
        <taxon>Osteoglossocephala</taxon>
        <taxon>Osteoglossomorpha</taxon>
        <taxon>Osteoglossiformes</taxon>
        <taxon>Osteoglossidae</taxon>
        <taxon>Scleropages</taxon>
    </lineage>
</organism>
<dbReference type="GO" id="GO:0030510">
    <property type="term" value="P:regulation of BMP signaling pathway"/>
    <property type="evidence" value="ECO:0007669"/>
    <property type="project" value="TreeGrafter"/>
</dbReference>
<dbReference type="SUPFAM" id="SSF100895">
    <property type="entry name" value="Kazal-type serine protease inhibitors"/>
    <property type="match status" value="1"/>
</dbReference>
<dbReference type="PROSITE" id="PS51465">
    <property type="entry name" value="KAZAL_2"/>
    <property type="match status" value="1"/>
</dbReference>
<proteinExistence type="predicted"/>
<reference evidence="4 5" key="1">
    <citation type="submission" date="2015-08" db="EMBL/GenBank/DDBJ databases">
        <title>The genome of the Asian arowana (Scleropages formosus).</title>
        <authorList>
            <person name="Tan M.H."/>
            <person name="Gan H.M."/>
            <person name="Croft L.J."/>
            <person name="Austin C.M."/>
        </authorList>
    </citation>
    <scope>NUCLEOTIDE SEQUENCE [LARGE SCALE GENOMIC DNA]</scope>
    <source>
        <strain evidence="4">Aro1</strain>
    </source>
</reference>
<protein>
    <recommendedName>
        <fullName evidence="3">Kazal-like domain-containing protein</fullName>
    </recommendedName>
</protein>
<accession>A0A0P7WSP1</accession>
<evidence type="ECO:0000313" key="4">
    <source>
        <dbReference type="EMBL" id="KPP64863.1"/>
    </source>
</evidence>
<dbReference type="Proteomes" id="UP000034805">
    <property type="component" value="Unassembled WGS sequence"/>
</dbReference>
<name>A0A0P7WSP1_SCLFO</name>
<dbReference type="PANTHER" id="PTHR10913">
    <property type="entry name" value="FOLLISTATIN-RELATED"/>
    <property type="match status" value="1"/>
</dbReference>
<evidence type="ECO:0000256" key="1">
    <source>
        <dbReference type="ARBA" id="ARBA00023157"/>
    </source>
</evidence>
<dbReference type="GO" id="GO:0030154">
    <property type="term" value="P:cell differentiation"/>
    <property type="evidence" value="ECO:0007669"/>
    <property type="project" value="TreeGrafter"/>
</dbReference>
<dbReference type="PANTHER" id="PTHR10913:SF44">
    <property type="entry name" value="FOLLISTATIN-RELATED PROTEIN 5"/>
    <property type="match status" value="1"/>
</dbReference>
<dbReference type="Pfam" id="PF07648">
    <property type="entry name" value="Kazal_2"/>
    <property type="match status" value="1"/>
</dbReference>
<dbReference type="GO" id="GO:0005615">
    <property type="term" value="C:extracellular space"/>
    <property type="evidence" value="ECO:0007669"/>
    <property type="project" value="TreeGrafter"/>
</dbReference>